<sequence>MPRAWTARDSKIGRTRKKLQGRPEYQTAEAADQKLMVKFVYDQIRQHPIYAGERSHMQRKPDARKLTKLVIDAAITTILGPKATAGASIGALGSDSAVGDGLGGGDLGTRAIPGTGSFMANPAPYIAPHSPLLPSGRPSLPSEFYHFNSRLLPRRHGETKASYTPARQAEIEEFNERMMTNLENTTDSTGEDI</sequence>
<protein>
    <submittedName>
        <fullName evidence="2">Uncharacterized protein</fullName>
    </submittedName>
</protein>
<reference evidence="3" key="1">
    <citation type="submission" date="2016-03" db="EMBL/GenBank/DDBJ databases">
        <authorList>
            <person name="Guldener U."/>
        </authorList>
    </citation>
    <scope>NUCLEOTIDE SEQUENCE [LARGE SCALE GENOMIC DNA]</scope>
    <source>
        <strain evidence="3">04CH-RAC-A.6.1</strain>
    </source>
</reference>
<organism evidence="2 3">
    <name type="scientific">Rhynchosporium agropyri</name>
    <dbReference type="NCBI Taxonomy" id="914238"/>
    <lineage>
        <taxon>Eukaryota</taxon>
        <taxon>Fungi</taxon>
        <taxon>Dikarya</taxon>
        <taxon>Ascomycota</taxon>
        <taxon>Pezizomycotina</taxon>
        <taxon>Leotiomycetes</taxon>
        <taxon>Helotiales</taxon>
        <taxon>Ploettnerulaceae</taxon>
        <taxon>Rhynchosporium</taxon>
    </lineage>
</organism>
<evidence type="ECO:0000313" key="2">
    <source>
        <dbReference type="EMBL" id="CZS96531.1"/>
    </source>
</evidence>
<dbReference type="AlphaFoldDB" id="A0A1E1KEV7"/>
<name>A0A1E1KEV7_9HELO</name>
<accession>A0A1E1KEV7</accession>
<dbReference type="EMBL" id="FJUX01000027">
    <property type="protein sequence ID" value="CZS96531.1"/>
    <property type="molecule type" value="Genomic_DNA"/>
</dbReference>
<evidence type="ECO:0000313" key="3">
    <source>
        <dbReference type="Proteomes" id="UP000178912"/>
    </source>
</evidence>
<keyword evidence="3" id="KW-1185">Reference proteome</keyword>
<proteinExistence type="predicted"/>
<gene>
    <name evidence="2" type="ORF">RAG0_05813</name>
</gene>
<feature type="region of interest" description="Disordered" evidence="1">
    <location>
        <begin position="1"/>
        <end position="25"/>
    </location>
</feature>
<evidence type="ECO:0000256" key="1">
    <source>
        <dbReference type="SAM" id="MobiDB-lite"/>
    </source>
</evidence>
<feature type="compositionally biased region" description="Basic and acidic residues" evidence="1">
    <location>
        <begin position="1"/>
        <end position="12"/>
    </location>
</feature>
<dbReference type="Proteomes" id="UP000178912">
    <property type="component" value="Unassembled WGS sequence"/>
</dbReference>